<dbReference type="GO" id="GO:0005634">
    <property type="term" value="C:nucleus"/>
    <property type="evidence" value="ECO:0007669"/>
    <property type="project" value="UniProtKB-SubCell"/>
</dbReference>
<dbReference type="Pfam" id="PF00250">
    <property type="entry name" value="Forkhead"/>
    <property type="match status" value="1"/>
</dbReference>
<dbReference type="InterPro" id="IPR036390">
    <property type="entry name" value="WH_DNA-bd_sf"/>
</dbReference>
<feature type="compositionally biased region" description="Basic and acidic residues" evidence="10">
    <location>
        <begin position="404"/>
        <end position="413"/>
    </location>
</feature>
<evidence type="ECO:0000256" key="1">
    <source>
        <dbReference type="ARBA" id="ARBA00004123"/>
    </source>
</evidence>
<dbReference type="PANTHER" id="PTHR46805">
    <property type="entry name" value="FORKHEAD BOX PROTEIN J1"/>
    <property type="match status" value="1"/>
</dbReference>
<evidence type="ECO:0000256" key="9">
    <source>
        <dbReference type="PROSITE-ProRule" id="PRU00089"/>
    </source>
</evidence>
<evidence type="ECO:0000256" key="10">
    <source>
        <dbReference type="SAM" id="MobiDB-lite"/>
    </source>
</evidence>
<keyword evidence="13" id="KW-1185">Reference proteome</keyword>
<accession>A0AAN9GL60</accession>
<reference evidence="12 13" key="1">
    <citation type="submission" date="2024-02" db="EMBL/GenBank/DDBJ databases">
        <title>Chromosome-scale genome assembly of the rough periwinkle Littorina saxatilis.</title>
        <authorList>
            <person name="De Jode A."/>
            <person name="Faria R."/>
            <person name="Formenti G."/>
            <person name="Sims Y."/>
            <person name="Smith T.P."/>
            <person name="Tracey A."/>
            <person name="Wood J.M.D."/>
            <person name="Zagrodzka Z.B."/>
            <person name="Johannesson K."/>
            <person name="Butlin R.K."/>
            <person name="Leder E.H."/>
        </authorList>
    </citation>
    <scope>NUCLEOTIDE SEQUENCE [LARGE SCALE GENOMIC DNA]</scope>
    <source>
        <strain evidence="12">Snail1</strain>
        <tissue evidence="12">Muscle</tissue>
    </source>
</reference>
<dbReference type="InterPro" id="IPR036388">
    <property type="entry name" value="WH-like_DNA-bd_sf"/>
</dbReference>
<evidence type="ECO:0000256" key="5">
    <source>
        <dbReference type="ARBA" id="ARBA00023159"/>
    </source>
</evidence>
<proteinExistence type="inferred from homology"/>
<keyword evidence="3" id="KW-0805">Transcription regulation</keyword>
<organism evidence="12 13">
    <name type="scientific">Littorina saxatilis</name>
    <dbReference type="NCBI Taxonomy" id="31220"/>
    <lineage>
        <taxon>Eukaryota</taxon>
        <taxon>Metazoa</taxon>
        <taxon>Spiralia</taxon>
        <taxon>Lophotrochozoa</taxon>
        <taxon>Mollusca</taxon>
        <taxon>Gastropoda</taxon>
        <taxon>Caenogastropoda</taxon>
        <taxon>Littorinimorpha</taxon>
        <taxon>Littorinoidea</taxon>
        <taxon>Littorinidae</taxon>
        <taxon>Littorina</taxon>
    </lineage>
</organism>
<sequence>MKVPIVLCPPGHTHSHSPAPRVSRIASAPPTYSRTSQLAHRLQQNWLARHPTDTCGNGGVSLDDSLTSLSWLQNLNILKITSPTPPPSPPEPNFDHHKFLQSGSPPPMTHPQMLHMGGMIPTQLPRMEARVPLADSPPLCGMSLIGPDAVDYKTNPYVKPPYSYATLICMAMKETKKHKITLSAIYNWITDNFMYYRMADPSWQNSIRHNLSLNKCFEKVPRRKDEPGKGGFWRINPDYSDMIENGIFKKRRNSRDSCQMPPTKRMKREEDELLMAVNSIKGTREDKLLCNGYLDDDSDDDSLTLRGDFNWTAILNQDIEIGGLRVKTEHIIDNGDSGPLIAMSPPSSETNSDDLGLDDLFSQTDISMDVPLDCTNHGNPLDLTVTGTGIRPPEWWGDSLLQDIKTEPNDTDHSSGLNTPVPPSPHSDIDDVWTNATGLDGNGAFDLDNLFDIENIPSPSML</sequence>
<evidence type="ECO:0000256" key="3">
    <source>
        <dbReference type="ARBA" id="ARBA00023015"/>
    </source>
</evidence>
<feature type="DNA-binding region" description="Fork-head" evidence="9">
    <location>
        <begin position="159"/>
        <end position="253"/>
    </location>
</feature>
<evidence type="ECO:0000259" key="11">
    <source>
        <dbReference type="PROSITE" id="PS50039"/>
    </source>
</evidence>
<name>A0AAN9GL60_9CAEN</name>
<dbReference type="PROSITE" id="PS00657">
    <property type="entry name" value="FORK_HEAD_1"/>
    <property type="match status" value="1"/>
</dbReference>
<feature type="domain" description="Fork-head" evidence="11">
    <location>
        <begin position="159"/>
        <end position="253"/>
    </location>
</feature>
<evidence type="ECO:0000256" key="6">
    <source>
        <dbReference type="ARBA" id="ARBA00023163"/>
    </source>
</evidence>
<protein>
    <recommendedName>
        <fullName evidence="11">Fork-head domain-containing protein</fullName>
    </recommendedName>
</protein>
<evidence type="ECO:0000256" key="8">
    <source>
        <dbReference type="ARBA" id="ARBA00034770"/>
    </source>
</evidence>
<keyword evidence="4 9" id="KW-0238">DNA-binding</keyword>
<evidence type="ECO:0000256" key="2">
    <source>
        <dbReference type="ARBA" id="ARBA00022794"/>
    </source>
</evidence>
<comment type="caution">
    <text evidence="12">The sequence shown here is derived from an EMBL/GenBank/DDBJ whole genome shotgun (WGS) entry which is preliminary data.</text>
</comment>
<dbReference type="AlphaFoldDB" id="A0AAN9GL60"/>
<keyword evidence="2" id="KW-0970">Cilium biogenesis/degradation</keyword>
<dbReference type="SUPFAM" id="SSF46785">
    <property type="entry name" value="Winged helix' DNA-binding domain"/>
    <property type="match status" value="1"/>
</dbReference>
<evidence type="ECO:0000256" key="4">
    <source>
        <dbReference type="ARBA" id="ARBA00023125"/>
    </source>
</evidence>
<evidence type="ECO:0000256" key="7">
    <source>
        <dbReference type="ARBA" id="ARBA00023242"/>
    </source>
</evidence>
<comment type="subcellular location">
    <subcellularLocation>
        <location evidence="1 9">Nucleus</location>
    </subcellularLocation>
</comment>
<comment type="similarity">
    <text evidence="8">Belongs to the FOXJ1 family.</text>
</comment>
<dbReference type="PRINTS" id="PR00053">
    <property type="entry name" value="FORKHEAD"/>
</dbReference>
<dbReference type="InterPro" id="IPR047513">
    <property type="entry name" value="FOXJ1"/>
</dbReference>
<dbReference type="SMART" id="SM00339">
    <property type="entry name" value="FH"/>
    <property type="match status" value="1"/>
</dbReference>
<evidence type="ECO:0000313" key="12">
    <source>
        <dbReference type="EMBL" id="KAK7112144.1"/>
    </source>
</evidence>
<gene>
    <name evidence="12" type="ORF">V1264_011642</name>
</gene>
<dbReference type="InterPro" id="IPR030456">
    <property type="entry name" value="TF_fork_head_CS_2"/>
</dbReference>
<keyword evidence="6" id="KW-0804">Transcription</keyword>
<evidence type="ECO:0000313" key="13">
    <source>
        <dbReference type="Proteomes" id="UP001374579"/>
    </source>
</evidence>
<dbReference type="PROSITE" id="PS50039">
    <property type="entry name" value="FORK_HEAD_3"/>
    <property type="match status" value="1"/>
</dbReference>
<dbReference type="Proteomes" id="UP001374579">
    <property type="component" value="Unassembled WGS sequence"/>
</dbReference>
<dbReference type="InterPro" id="IPR001766">
    <property type="entry name" value="Fork_head_dom"/>
</dbReference>
<keyword evidence="7 9" id="KW-0539">Nucleus</keyword>
<dbReference type="PROSITE" id="PS00658">
    <property type="entry name" value="FORK_HEAD_2"/>
    <property type="match status" value="1"/>
</dbReference>
<dbReference type="EMBL" id="JBAMIC010000002">
    <property type="protein sequence ID" value="KAK7112144.1"/>
    <property type="molecule type" value="Genomic_DNA"/>
</dbReference>
<dbReference type="GO" id="GO:0000978">
    <property type="term" value="F:RNA polymerase II cis-regulatory region sequence-specific DNA binding"/>
    <property type="evidence" value="ECO:0007669"/>
    <property type="project" value="TreeGrafter"/>
</dbReference>
<dbReference type="FunFam" id="1.10.10.10:FF:000030">
    <property type="entry name" value="Forkhead box protein K2"/>
    <property type="match status" value="1"/>
</dbReference>
<dbReference type="GO" id="GO:0000981">
    <property type="term" value="F:DNA-binding transcription factor activity, RNA polymerase II-specific"/>
    <property type="evidence" value="ECO:0007669"/>
    <property type="project" value="TreeGrafter"/>
</dbReference>
<dbReference type="PANTHER" id="PTHR46805:SF1">
    <property type="entry name" value="FORKHEAD BOX PROTEIN J1"/>
    <property type="match status" value="1"/>
</dbReference>
<dbReference type="InterPro" id="IPR047512">
    <property type="entry name" value="FH_FOXJ1"/>
</dbReference>
<dbReference type="InterPro" id="IPR018122">
    <property type="entry name" value="TF_fork_head_CS_1"/>
</dbReference>
<feature type="region of interest" description="Disordered" evidence="10">
    <location>
        <begin position="404"/>
        <end position="426"/>
    </location>
</feature>
<keyword evidence="5" id="KW-0010">Activator</keyword>
<dbReference type="CDD" id="cd20023">
    <property type="entry name" value="FH_FOXJ1"/>
    <property type="match status" value="1"/>
</dbReference>
<dbReference type="Gene3D" id="1.10.10.10">
    <property type="entry name" value="Winged helix-like DNA-binding domain superfamily/Winged helix DNA-binding domain"/>
    <property type="match status" value="1"/>
</dbReference>
<dbReference type="GO" id="GO:0030030">
    <property type="term" value="P:cell projection organization"/>
    <property type="evidence" value="ECO:0007669"/>
    <property type="project" value="UniProtKB-KW"/>
</dbReference>